<evidence type="ECO:0000256" key="2">
    <source>
        <dbReference type="ARBA" id="ARBA00022980"/>
    </source>
</evidence>
<feature type="compositionally biased region" description="Basic residues" evidence="6">
    <location>
        <begin position="60"/>
        <end position="71"/>
    </location>
</feature>
<dbReference type="PANTHER" id="PTHR10746:SF6">
    <property type="entry name" value="LARGE RIBOSOMAL SUBUNIT PROTEIN UL4M"/>
    <property type="match status" value="1"/>
</dbReference>
<evidence type="ECO:0000256" key="5">
    <source>
        <dbReference type="HAMAP-Rule" id="MF_01328"/>
    </source>
</evidence>
<evidence type="ECO:0000256" key="6">
    <source>
        <dbReference type="SAM" id="MobiDB-lite"/>
    </source>
</evidence>
<dbReference type="EMBL" id="JBBNOP010000008">
    <property type="protein sequence ID" value="MEQ3363399.1"/>
    <property type="molecule type" value="Genomic_DNA"/>
</dbReference>
<comment type="function">
    <text evidence="5">One of the primary rRNA binding proteins, this protein initially binds near the 5'-end of the 23S rRNA. It is important during the early stages of 50S assembly. It makes multiple contacts with different domains of the 23S rRNA in the assembled 50S subunit and ribosome.</text>
</comment>
<protein>
    <recommendedName>
        <fullName evidence="4 5">Large ribosomal subunit protein uL4</fullName>
    </recommendedName>
</protein>
<evidence type="ECO:0000256" key="3">
    <source>
        <dbReference type="ARBA" id="ARBA00023274"/>
    </source>
</evidence>
<gene>
    <name evidence="5 7" type="primary">rplD</name>
    <name evidence="7" type="ORF">AAA083_10475</name>
</gene>
<dbReference type="InterPro" id="IPR002136">
    <property type="entry name" value="Ribosomal_uL4"/>
</dbReference>
<dbReference type="PANTHER" id="PTHR10746">
    <property type="entry name" value="50S RIBOSOMAL PROTEIN L4"/>
    <property type="match status" value="1"/>
</dbReference>
<comment type="subunit">
    <text evidence="5">Part of the 50S ribosomal subunit.</text>
</comment>
<dbReference type="InterPro" id="IPR023574">
    <property type="entry name" value="Ribosomal_uL4_dom_sf"/>
</dbReference>
<keyword evidence="5" id="KW-0694">RNA-binding</keyword>
<keyword evidence="5" id="KW-0699">rRNA-binding</keyword>
<accession>A0ABV1JE95</accession>
<keyword evidence="2 5" id="KW-0689">Ribosomal protein</keyword>
<dbReference type="RefSeq" id="WP_102374191.1">
    <property type="nucleotide sequence ID" value="NZ_DBFADM010000043.1"/>
</dbReference>
<dbReference type="NCBIfam" id="TIGR03953">
    <property type="entry name" value="rplD_bact"/>
    <property type="match status" value="1"/>
</dbReference>
<reference evidence="7 8" key="1">
    <citation type="submission" date="2024-04" db="EMBL/GenBank/DDBJ databases">
        <title>Human intestinal bacterial collection.</title>
        <authorList>
            <person name="Pauvert C."/>
            <person name="Hitch T.C.A."/>
            <person name="Clavel T."/>
        </authorList>
    </citation>
    <scope>NUCLEOTIDE SEQUENCE [LARGE SCALE GENOMIC DNA]</scope>
    <source>
        <strain evidence="7 8">CLA-KB-H42</strain>
    </source>
</reference>
<dbReference type="Proteomes" id="UP001487305">
    <property type="component" value="Unassembled WGS sequence"/>
</dbReference>
<comment type="caution">
    <text evidence="7">The sequence shown here is derived from an EMBL/GenBank/DDBJ whole genome shotgun (WGS) entry which is preliminary data.</text>
</comment>
<dbReference type="Gene3D" id="3.40.1370.10">
    <property type="match status" value="1"/>
</dbReference>
<proteinExistence type="inferred from homology"/>
<evidence type="ECO:0000256" key="4">
    <source>
        <dbReference type="ARBA" id="ARBA00035244"/>
    </source>
</evidence>
<dbReference type="InterPro" id="IPR013005">
    <property type="entry name" value="Ribosomal_uL4-like"/>
</dbReference>
<evidence type="ECO:0000313" key="7">
    <source>
        <dbReference type="EMBL" id="MEQ3363399.1"/>
    </source>
</evidence>
<name>A0ABV1JE95_9ACTN</name>
<evidence type="ECO:0000313" key="8">
    <source>
        <dbReference type="Proteomes" id="UP001487305"/>
    </source>
</evidence>
<dbReference type="GO" id="GO:0005840">
    <property type="term" value="C:ribosome"/>
    <property type="evidence" value="ECO:0007669"/>
    <property type="project" value="UniProtKB-KW"/>
</dbReference>
<organism evidence="7 8">
    <name type="scientific">Raoultibacter massiliensis</name>
    <dbReference type="NCBI Taxonomy" id="1852371"/>
    <lineage>
        <taxon>Bacteria</taxon>
        <taxon>Bacillati</taxon>
        <taxon>Actinomycetota</taxon>
        <taxon>Coriobacteriia</taxon>
        <taxon>Eggerthellales</taxon>
        <taxon>Eggerthellaceae</taxon>
        <taxon>Raoultibacter</taxon>
    </lineage>
</organism>
<dbReference type="Pfam" id="PF00573">
    <property type="entry name" value="Ribosomal_L4"/>
    <property type="match status" value="1"/>
</dbReference>
<sequence length="207" mass="22216">MASIEVKNVSGKKVKSADLSASVFGIEPNVHAMHEVVRAQRASWRSGTHNTLTRGQVRGGGKKPWRQKGTGRARQGSTRSPQWAGGGTVFGPHPRSYAFKVPNKVVKLAMRSALSAKLADGELIVIEEFGFEKPSTKEAAAVIKALGCEGRTTVVIADDDVNAFLSLRNLPRVNVIPVAEANTYELIDNKALVFTAAALARIEEVLA</sequence>
<comment type="function">
    <text evidence="5">Forms part of the polypeptide exit tunnel.</text>
</comment>
<feature type="compositionally biased region" description="Polar residues" evidence="6">
    <location>
        <begin position="43"/>
        <end position="54"/>
    </location>
</feature>
<feature type="region of interest" description="Disordered" evidence="6">
    <location>
        <begin position="41"/>
        <end position="87"/>
    </location>
</feature>
<dbReference type="HAMAP" id="MF_01328_B">
    <property type="entry name" value="Ribosomal_uL4_B"/>
    <property type="match status" value="1"/>
</dbReference>
<dbReference type="SUPFAM" id="SSF52166">
    <property type="entry name" value="Ribosomal protein L4"/>
    <property type="match status" value="1"/>
</dbReference>
<keyword evidence="3 5" id="KW-0687">Ribonucleoprotein</keyword>
<evidence type="ECO:0000256" key="1">
    <source>
        <dbReference type="ARBA" id="ARBA00010528"/>
    </source>
</evidence>
<comment type="similarity">
    <text evidence="1 5">Belongs to the universal ribosomal protein uL4 family.</text>
</comment>
<keyword evidence="8" id="KW-1185">Reference proteome</keyword>